<gene>
    <name evidence="3" type="ORF">L211DRAFT_860847</name>
</gene>
<name>A0A3N4LV71_9PEZI</name>
<keyword evidence="4" id="KW-1185">Reference proteome</keyword>
<organism evidence="3 4">
    <name type="scientific">Terfezia boudieri ATCC MYA-4762</name>
    <dbReference type="NCBI Taxonomy" id="1051890"/>
    <lineage>
        <taxon>Eukaryota</taxon>
        <taxon>Fungi</taxon>
        <taxon>Dikarya</taxon>
        <taxon>Ascomycota</taxon>
        <taxon>Pezizomycotina</taxon>
        <taxon>Pezizomycetes</taxon>
        <taxon>Pezizales</taxon>
        <taxon>Pezizaceae</taxon>
        <taxon>Terfezia</taxon>
    </lineage>
</organism>
<feature type="domain" description="Pep3/Vps18 RING C-terminal" evidence="2">
    <location>
        <begin position="463"/>
        <end position="507"/>
    </location>
</feature>
<dbReference type="STRING" id="1051890.A0A3N4LV71"/>
<feature type="domain" description="Pep3/Vps18 beta-propeller" evidence="1">
    <location>
        <begin position="1"/>
        <end position="52"/>
    </location>
</feature>
<dbReference type="EMBL" id="ML121533">
    <property type="protein sequence ID" value="RPB26804.1"/>
    <property type="molecule type" value="Genomic_DNA"/>
</dbReference>
<protein>
    <submittedName>
        <fullName evidence="3">Uncharacterized protein</fullName>
    </submittedName>
</protein>
<dbReference type="Proteomes" id="UP000267821">
    <property type="component" value="Unassembled WGS sequence"/>
</dbReference>
<dbReference type="OrthoDB" id="1845386at2759"/>
<evidence type="ECO:0000313" key="4">
    <source>
        <dbReference type="Proteomes" id="UP000267821"/>
    </source>
</evidence>
<reference evidence="3 4" key="1">
    <citation type="journal article" date="2018" name="Nat. Ecol. Evol.">
        <title>Pezizomycetes genomes reveal the molecular basis of ectomycorrhizal truffle lifestyle.</title>
        <authorList>
            <person name="Murat C."/>
            <person name="Payen T."/>
            <person name="Noel B."/>
            <person name="Kuo A."/>
            <person name="Morin E."/>
            <person name="Chen J."/>
            <person name="Kohler A."/>
            <person name="Krizsan K."/>
            <person name="Balestrini R."/>
            <person name="Da Silva C."/>
            <person name="Montanini B."/>
            <person name="Hainaut M."/>
            <person name="Levati E."/>
            <person name="Barry K.W."/>
            <person name="Belfiori B."/>
            <person name="Cichocki N."/>
            <person name="Clum A."/>
            <person name="Dockter R.B."/>
            <person name="Fauchery L."/>
            <person name="Guy J."/>
            <person name="Iotti M."/>
            <person name="Le Tacon F."/>
            <person name="Lindquist E.A."/>
            <person name="Lipzen A."/>
            <person name="Malagnac F."/>
            <person name="Mello A."/>
            <person name="Molinier V."/>
            <person name="Miyauchi S."/>
            <person name="Poulain J."/>
            <person name="Riccioni C."/>
            <person name="Rubini A."/>
            <person name="Sitrit Y."/>
            <person name="Splivallo R."/>
            <person name="Traeger S."/>
            <person name="Wang M."/>
            <person name="Zifcakova L."/>
            <person name="Wipf D."/>
            <person name="Zambonelli A."/>
            <person name="Paolocci F."/>
            <person name="Nowrousian M."/>
            <person name="Ottonello S."/>
            <person name="Baldrian P."/>
            <person name="Spatafora J.W."/>
            <person name="Henrissat B."/>
            <person name="Nagy L.G."/>
            <person name="Aury J.M."/>
            <person name="Wincker P."/>
            <person name="Grigoriev I.V."/>
            <person name="Bonfante P."/>
            <person name="Martin F.M."/>
        </authorList>
    </citation>
    <scope>NUCLEOTIDE SEQUENCE [LARGE SCALE GENOMIC DNA]</scope>
    <source>
        <strain evidence="3 4">ATCC MYA-4762</strain>
    </source>
</reference>
<evidence type="ECO:0000259" key="1">
    <source>
        <dbReference type="Pfam" id="PF05131"/>
    </source>
</evidence>
<dbReference type="AlphaFoldDB" id="A0A3N4LV71"/>
<sequence length="534" mass="60547">MYLASNRLLRIDLHNPQDVDDVDLPKKANEIGTIRNTFLDPTASHLLITTTHVVIESVAWSPAQPTTSTREILLETQDETASEEFMRKDEEIYETGLITGVYVDALPGQMDLRRVAVTTATKIILFVGKISRHGHDIAPIITKFYDSEPKDDYCGERYHAWLSSTGVYHGSLYTAPATSDLGTRVFAGSKLLKKSALPLDDSLVFQEDVSDIILKILGFVWTQVNRDVWRLKMADKSFDEAYRYTETPHQKDTVAVAQGDYLAAKGLESFEEVCLTFLDNNEPDALRKYLLAKLASPKRSQIMQRIMNGSWLIEQRLSLLRLGRNIRNLSRNTRGTWTMTPFMRLFLVMAGAKKLPYYETIINDYQLCPSTYIGYNEKRAAMDTVNILMRQCNLSPRHLIPAMLNYNEDTMVPLSQVCEPSSIIFTVTNCSRTKLQRRPPRTLEMAFLPSIQDTPLLSPVNDATIAIHAFHSDCLTTQILKQAGAGNKKRIHTLQNEISKGWLWGRRGRGREFAVEAIDQPLIGPEDDKDEWAL</sequence>
<evidence type="ECO:0000259" key="2">
    <source>
        <dbReference type="Pfam" id="PF26148"/>
    </source>
</evidence>
<dbReference type="InterPro" id="IPR058919">
    <property type="entry name" value="Pep3/Vps18_RING_C"/>
</dbReference>
<dbReference type="InterPro" id="IPR007810">
    <property type="entry name" value="Pep3/Vps18_beta-prop"/>
</dbReference>
<dbReference type="Pfam" id="PF05131">
    <property type="entry name" value="Pep3_Vps18"/>
    <property type="match status" value="2"/>
</dbReference>
<evidence type="ECO:0000313" key="3">
    <source>
        <dbReference type="EMBL" id="RPB26804.1"/>
    </source>
</evidence>
<dbReference type="InParanoid" id="A0A3N4LV71"/>
<accession>A0A3N4LV71</accession>
<dbReference type="FunCoup" id="A0A3N4LV71">
    <property type="interactions" value="873"/>
</dbReference>
<proteinExistence type="predicted"/>
<dbReference type="Pfam" id="PF26148">
    <property type="entry name" value="VPS18_RING_C"/>
    <property type="match status" value="1"/>
</dbReference>
<feature type="domain" description="Pep3/Vps18 beta-propeller" evidence="1">
    <location>
        <begin position="53"/>
        <end position="200"/>
    </location>
</feature>